<dbReference type="InParanoid" id="A0A409WNF1"/>
<dbReference type="Proteomes" id="UP000284706">
    <property type="component" value="Unassembled WGS sequence"/>
</dbReference>
<organism evidence="1 2">
    <name type="scientific">Gymnopilus dilepis</name>
    <dbReference type="NCBI Taxonomy" id="231916"/>
    <lineage>
        <taxon>Eukaryota</taxon>
        <taxon>Fungi</taxon>
        <taxon>Dikarya</taxon>
        <taxon>Basidiomycota</taxon>
        <taxon>Agaricomycotina</taxon>
        <taxon>Agaricomycetes</taxon>
        <taxon>Agaricomycetidae</taxon>
        <taxon>Agaricales</taxon>
        <taxon>Agaricineae</taxon>
        <taxon>Hymenogastraceae</taxon>
        <taxon>Gymnopilus</taxon>
    </lineage>
</organism>
<protein>
    <submittedName>
        <fullName evidence="1">Uncharacterized protein</fullName>
    </submittedName>
</protein>
<name>A0A409WNF1_9AGAR</name>
<reference evidence="1 2" key="1">
    <citation type="journal article" date="2018" name="Evol. Lett.">
        <title>Horizontal gene cluster transfer increased hallucinogenic mushroom diversity.</title>
        <authorList>
            <person name="Reynolds H.T."/>
            <person name="Vijayakumar V."/>
            <person name="Gluck-Thaler E."/>
            <person name="Korotkin H.B."/>
            <person name="Matheny P.B."/>
            <person name="Slot J.C."/>
        </authorList>
    </citation>
    <scope>NUCLEOTIDE SEQUENCE [LARGE SCALE GENOMIC DNA]</scope>
    <source>
        <strain evidence="1 2">SRW20</strain>
    </source>
</reference>
<keyword evidence="2" id="KW-1185">Reference proteome</keyword>
<dbReference type="AlphaFoldDB" id="A0A409WNF1"/>
<accession>A0A409WNF1</accession>
<gene>
    <name evidence="1" type="ORF">CVT26_011904</name>
</gene>
<evidence type="ECO:0000313" key="2">
    <source>
        <dbReference type="Proteomes" id="UP000284706"/>
    </source>
</evidence>
<evidence type="ECO:0000313" key="1">
    <source>
        <dbReference type="EMBL" id="PPQ80022.1"/>
    </source>
</evidence>
<sequence length="163" mass="17943">MSTLVNAFSCRCDTKLLEGSQLRLLLGHAIYYPISKYASERRGLVSGNTTLCPYTARSATFPAGVYAERRKHSQHIPIVIFPTLVLSATSSAHRSYSRRRIPVKRALRLLLFLGMNKLSLSRIPESSTCITGAWLIPSDAGLIAPSICWACAVIPQQLLPTLN</sequence>
<comment type="caution">
    <text evidence="1">The sequence shown here is derived from an EMBL/GenBank/DDBJ whole genome shotgun (WGS) entry which is preliminary data.</text>
</comment>
<proteinExistence type="predicted"/>
<dbReference type="EMBL" id="NHYE01004975">
    <property type="protein sequence ID" value="PPQ80022.1"/>
    <property type="molecule type" value="Genomic_DNA"/>
</dbReference>